<dbReference type="AlphaFoldDB" id="A0A9D0ZVW9"/>
<dbReference type="InterPro" id="IPR024047">
    <property type="entry name" value="MM3350-like_sf"/>
</dbReference>
<evidence type="ECO:0000313" key="2">
    <source>
        <dbReference type="EMBL" id="HIQ96400.1"/>
    </source>
</evidence>
<name>A0A9D0ZVW9_9FIRM</name>
<feature type="domain" description="Plasmid pRiA4b Orf3-like" evidence="1">
    <location>
        <begin position="5"/>
        <end position="124"/>
    </location>
</feature>
<comment type="caution">
    <text evidence="2">The sequence shown here is derived from an EMBL/GenBank/DDBJ whole genome shotgun (WGS) entry which is preliminary data.</text>
</comment>
<reference evidence="2" key="1">
    <citation type="submission" date="2020-10" db="EMBL/GenBank/DDBJ databases">
        <authorList>
            <person name="Gilroy R."/>
        </authorList>
    </citation>
    <scope>NUCLEOTIDE SEQUENCE</scope>
    <source>
        <strain evidence="2">ChiSjej3B21-11622</strain>
    </source>
</reference>
<accession>A0A9D0ZVW9</accession>
<sequence length="140" mass="16465">MSKQYSVKVYPAGRGRDVYRNIEICGNESLDRLCRIILEAFDFIDEHLYEFCMDNRMYSEDAYQSDPEGDEPSTDITLDKIGLYKGQKFSLHYDFGDDWMFTITVSKISEAEEGFEPRIVKSKGYIQQYPDLDEEGWDYE</sequence>
<gene>
    <name evidence="2" type="ORF">IAB26_07555</name>
</gene>
<dbReference type="SUPFAM" id="SSF159941">
    <property type="entry name" value="MM3350-like"/>
    <property type="match status" value="1"/>
</dbReference>
<dbReference type="InterPro" id="IPR012912">
    <property type="entry name" value="Plasmid_pRiA4b_Orf3-like"/>
</dbReference>
<reference evidence="2" key="2">
    <citation type="journal article" date="2021" name="PeerJ">
        <title>Extensive microbial diversity within the chicken gut microbiome revealed by metagenomics and culture.</title>
        <authorList>
            <person name="Gilroy R."/>
            <person name="Ravi A."/>
            <person name="Getino M."/>
            <person name="Pursley I."/>
            <person name="Horton D.L."/>
            <person name="Alikhan N.F."/>
            <person name="Baker D."/>
            <person name="Gharbi K."/>
            <person name="Hall N."/>
            <person name="Watson M."/>
            <person name="Adriaenssens E.M."/>
            <person name="Foster-Nyarko E."/>
            <person name="Jarju S."/>
            <person name="Secka A."/>
            <person name="Antonio M."/>
            <person name="Oren A."/>
            <person name="Chaudhuri R.R."/>
            <person name="La Ragione R."/>
            <person name="Hildebrand F."/>
            <person name="Pallen M.J."/>
        </authorList>
    </citation>
    <scope>NUCLEOTIDE SEQUENCE</scope>
    <source>
        <strain evidence="2">ChiSjej3B21-11622</strain>
    </source>
</reference>
<evidence type="ECO:0000313" key="3">
    <source>
        <dbReference type="Proteomes" id="UP000886886"/>
    </source>
</evidence>
<evidence type="ECO:0000259" key="1">
    <source>
        <dbReference type="Pfam" id="PF07929"/>
    </source>
</evidence>
<protein>
    <submittedName>
        <fullName evidence="2">Plasmid pRiA4b ORF-3 family protein</fullName>
    </submittedName>
</protein>
<dbReference type="EMBL" id="DVFT01000110">
    <property type="protein sequence ID" value="HIQ96400.1"/>
    <property type="molecule type" value="Genomic_DNA"/>
</dbReference>
<organism evidence="2 3">
    <name type="scientific">Candidatus Limivivens merdigallinarum</name>
    <dbReference type="NCBI Taxonomy" id="2840859"/>
    <lineage>
        <taxon>Bacteria</taxon>
        <taxon>Bacillati</taxon>
        <taxon>Bacillota</taxon>
        <taxon>Clostridia</taxon>
        <taxon>Lachnospirales</taxon>
        <taxon>Lachnospiraceae</taxon>
        <taxon>Lachnospiraceae incertae sedis</taxon>
        <taxon>Candidatus Limivivens</taxon>
    </lineage>
</organism>
<dbReference type="Pfam" id="PF07929">
    <property type="entry name" value="PRiA4_ORF3"/>
    <property type="match status" value="1"/>
</dbReference>
<proteinExistence type="predicted"/>
<dbReference type="Proteomes" id="UP000886886">
    <property type="component" value="Unassembled WGS sequence"/>
</dbReference>
<dbReference type="Gene3D" id="3.10.290.30">
    <property type="entry name" value="MM3350-like"/>
    <property type="match status" value="1"/>
</dbReference>